<feature type="compositionally biased region" description="Basic and acidic residues" evidence="1">
    <location>
        <begin position="278"/>
        <end position="294"/>
    </location>
</feature>
<sequence length="294" mass="34935">MKTKEKHLYYLNELGDYKISSKDPDIRKWEVKDRDYMSIGKVDNLIVNKELDRVVYVDVEVNQLIIDKNHDPYSPDNNSGFREFINKEGENHIIIPIGLIDINVEEKFIHTDSLDHKIFAETKRYRTGDPISRDYEKNIISSYNRNYTPNEIQGKKAKLTDDEYVVDEYSARKSAHASNTTEERIAEEKANLHYKSETLHDRENAETKEERMERERAQLRANSTANDYRNSDSTIPAMPTSKEGIRPEKTYDDDTSWNREKHFLSEEEIESRERKRLRAEDDFYNRSEFKRRDH</sequence>
<organism evidence="3 4">
    <name type="scientific">Zunongwangia endophytica</name>
    <dbReference type="NCBI Taxonomy" id="1808945"/>
    <lineage>
        <taxon>Bacteria</taxon>
        <taxon>Pseudomonadati</taxon>
        <taxon>Bacteroidota</taxon>
        <taxon>Flavobacteriia</taxon>
        <taxon>Flavobacteriales</taxon>
        <taxon>Flavobacteriaceae</taxon>
        <taxon>Zunongwangia</taxon>
    </lineage>
</organism>
<protein>
    <recommendedName>
        <fullName evidence="5">PRC-barrel domain-containing protein</fullName>
    </recommendedName>
</protein>
<reference evidence="4" key="2">
    <citation type="journal article" date="2019" name="Int. J. Syst. Evol. Microbiol.">
        <title>The Global Catalogue of Microorganisms (GCM) 10K type strain sequencing project: providing services to taxonomists for standard genome sequencing and annotation.</title>
        <authorList>
            <consortium name="The Broad Institute Genomics Platform"/>
            <consortium name="The Broad Institute Genome Sequencing Center for Infectious Disease"/>
            <person name="Wu L."/>
            <person name="Ma J."/>
        </authorList>
    </citation>
    <scope>NUCLEOTIDE SEQUENCE [LARGE SCALE GENOMIC DNA]</scope>
    <source>
        <strain evidence="4">CECT 9128</strain>
    </source>
</reference>
<reference evidence="3" key="3">
    <citation type="submission" date="2024-09" db="EMBL/GenBank/DDBJ databases">
        <authorList>
            <person name="Sun Q."/>
            <person name="Mori K."/>
        </authorList>
    </citation>
    <scope>NUCLEOTIDE SEQUENCE</scope>
    <source>
        <strain evidence="3">CECT 9128</strain>
    </source>
</reference>
<accession>A0ABV8H9V1</accession>
<dbReference type="InterPro" id="IPR011033">
    <property type="entry name" value="PRC_barrel-like_sf"/>
</dbReference>
<feature type="compositionally biased region" description="Polar residues" evidence="1">
    <location>
        <begin position="220"/>
        <end position="234"/>
    </location>
</feature>
<gene>
    <name evidence="2" type="ORF">ACFOS1_11180</name>
    <name evidence="3" type="ORF">ACFOS1_15785</name>
</gene>
<dbReference type="Gene3D" id="3.90.50.10">
    <property type="entry name" value="Photosynthetic Reaction Center, subunit H, domain 2"/>
    <property type="match status" value="1"/>
</dbReference>
<dbReference type="SUPFAM" id="SSF50346">
    <property type="entry name" value="PRC-barrel domain"/>
    <property type="match status" value="1"/>
</dbReference>
<evidence type="ECO:0000313" key="3">
    <source>
        <dbReference type="EMBL" id="MFC4028882.1"/>
    </source>
</evidence>
<proteinExistence type="predicted"/>
<feature type="region of interest" description="Disordered" evidence="1">
    <location>
        <begin position="220"/>
        <end position="294"/>
    </location>
</feature>
<dbReference type="EMBL" id="JBHSAS010000011">
    <property type="protein sequence ID" value="MFC4028882.1"/>
    <property type="molecule type" value="Genomic_DNA"/>
</dbReference>
<name>A0ABV8H9V1_9FLAO</name>
<evidence type="ECO:0000256" key="1">
    <source>
        <dbReference type="SAM" id="MobiDB-lite"/>
    </source>
</evidence>
<dbReference type="EMBL" id="JBHSAS010000006">
    <property type="protein sequence ID" value="MFC4027969.1"/>
    <property type="molecule type" value="Genomic_DNA"/>
</dbReference>
<keyword evidence="4" id="KW-1185">Reference proteome</keyword>
<comment type="caution">
    <text evidence="3">The sequence shown here is derived from an EMBL/GenBank/DDBJ whole genome shotgun (WGS) entry which is preliminary data.</text>
</comment>
<evidence type="ECO:0008006" key="5">
    <source>
        <dbReference type="Google" id="ProtNLM"/>
    </source>
</evidence>
<evidence type="ECO:0000313" key="4">
    <source>
        <dbReference type="Proteomes" id="UP001595793"/>
    </source>
</evidence>
<feature type="compositionally biased region" description="Basic and acidic residues" evidence="1">
    <location>
        <begin position="243"/>
        <end position="265"/>
    </location>
</feature>
<reference evidence="3" key="1">
    <citation type="journal article" date="2014" name="Int. J. Syst. Evol. Microbiol.">
        <title>Complete genome of a new Firmicutes species belonging to the dominant human colonic microbiota ('Ruminococcus bicirculans') reveals two chromosomes and a selective capacity to utilize plant glucans.</title>
        <authorList>
            <consortium name="NISC Comparative Sequencing Program"/>
            <person name="Wegmann U."/>
            <person name="Louis P."/>
            <person name="Goesmann A."/>
            <person name="Henrissat B."/>
            <person name="Duncan S.H."/>
            <person name="Flint H.J."/>
        </authorList>
    </citation>
    <scope>NUCLEOTIDE SEQUENCE</scope>
    <source>
        <strain evidence="3">CECT 9128</strain>
    </source>
</reference>
<evidence type="ECO:0000313" key="2">
    <source>
        <dbReference type="EMBL" id="MFC4027969.1"/>
    </source>
</evidence>
<dbReference type="RefSeq" id="WP_290231521.1">
    <property type="nucleotide sequence ID" value="NZ_JAUFPZ010000002.1"/>
</dbReference>
<dbReference type="InterPro" id="IPR014747">
    <property type="entry name" value="Bac_photo_RC_H_C"/>
</dbReference>
<dbReference type="Proteomes" id="UP001595793">
    <property type="component" value="Unassembled WGS sequence"/>
</dbReference>